<dbReference type="InterPro" id="IPR019363">
    <property type="entry name" value="LDAH"/>
</dbReference>
<dbReference type="GO" id="GO:0042632">
    <property type="term" value="P:cholesterol homeostasis"/>
    <property type="evidence" value="ECO:0007669"/>
    <property type="project" value="UniProtKB-ARBA"/>
</dbReference>
<evidence type="ECO:0000256" key="5">
    <source>
        <dbReference type="ARBA" id="ARBA00022677"/>
    </source>
</evidence>
<comment type="similarity">
    <text evidence="3">Belongs to the AB hydrolase superfamily. LDAH family.</text>
</comment>
<dbReference type="EMBL" id="AKHW03000178">
    <property type="protein sequence ID" value="KYO48894.1"/>
    <property type="molecule type" value="Genomic_DNA"/>
</dbReference>
<evidence type="ECO:0000256" key="1">
    <source>
        <dbReference type="ARBA" id="ARBA00004240"/>
    </source>
</evidence>
<keyword evidence="6 11" id="KW-0378">Hydrolase</keyword>
<dbReference type="AlphaFoldDB" id="A0A151PJ69"/>
<keyword evidence="5" id="KW-0551">Lipid droplet</keyword>
<dbReference type="GO" id="GO:0019915">
    <property type="term" value="P:lipid storage"/>
    <property type="evidence" value="ECO:0007669"/>
    <property type="project" value="InterPro"/>
</dbReference>
<dbReference type="EC" id="3.1.1.13" evidence="9"/>
<sequence length="338" mass="38362">MLGAAEPPPGEAASMRRVSEDQIPLHEEFIYCCGAATQVLKCGPWRDLLNGESTDVPRLLFLIIPGNPGLAGYYRTFIQALYCGLNQQYPVWAVSHAGHCKPPSGMEMTEDTDIKELEDIFGLHGQTEHKLDFLRKNVPKDMKLVLIGHSIGCYITLEMMKRASELKVLRAVLLFPTIERMAQSPKGKFMTPLLCKLRYILYMPVYLLSFLPERAKTSIVRFALRGLKCPDEASIATSISLFSVDCIANILYMASQEMLKVVDRDNTTIQQNLKKLIFYYGTADGWCPQQYYEEIKMDFPDGDIRLCERGFRHAFVLDASKEMAAMITHWLQDDLTKL</sequence>
<dbReference type="Pfam" id="PF10230">
    <property type="entry name" value="LIDHydrolase"/>
    <property type="match status" value="1"/>
</dbReference>
<evidence type="ECO:0000256" key="3">
    <source>
        <dbReference type="ARBA" id="ARBA00008300"/>
    </source>
</evidence>
<dbReference type="PANTHER" id="PTHR13390">
    <property type="entry name" value="LIPASE"/>
    <property type="match status" value="1"/>
</dbReference>
<comment type="caution">
    <text evidence="11">The sequence shown here is derived from an EMBL/GenBank/DDBJ whole genome shotgun (WGS) entry which is preliminary data.</text>
</comment>
<comment type="catalytic activity">
    <reaction evidence="10">
        <text>a cholesterol ester + H2O = cholesterol + a fatty acid + H(+)</text>
        <dbReference type="Rhea" id="RHEA:36403"/>
        <dbReference type="ChEBI" id="CHEBI:15377"/>
        <dbReference type="ChEBI" id="CHEBI:15378"/>
        <dbReference type="ChEBI" id="CHEBI:16113"/>
        <dbReference type="ChEBI" id="CHEBI:17002"/>
        <dbReference type="ChEBI" id="CHEBI:28868"/>
        <dbReference type="EC" id="3.1.1.13"/>
    </reaction>
    <physiologicalReaction direction="left-to-right" evidence="10">
        <dbReference type="Rhea" id="RHEA:36404"/>
    </physiologicalReaction>
</comment>
<evidence type="ECO:0000313" key="12">
    <source>
        <dbReference type="Proteomes" id="UP000050525"/>
    </source>
</evidence>
<dbReference type="CTD" id="60526"/>
<dbReference type="GO" id="GO:0160077">
    <property type="term" value="P:lipid droplet fusion"/>
    <property type="evidence" value="ECO:0007669"/>
    <property type="project" value="UniProtKB-ARBA"/>
</dbReference>
<proteinExistence type="inferred from homology"/>
<keyword evidence="12" id="KW-1185">Reference proteome</keyword>
<gene>
    <name evidence="11" type="primary">LDAH-1</name>
    <name evidence="11" type="ORF">Y1Q_0020240</name>
</gene>
<evidence type="ECO:0000256" key="6">
    <source>
        <dbReference type="ARBA" id="ARBA00022801"/>
    </source>
</evidence>
<reference evidence="11 12" key="1">
    <citation type="journal article" date="2012" name="Genome Biol.">
        <title>Sequencing three crocodilian genomes to illuminate the evolution of archosaurs and amniotes.</title>
        <authorList>
            <person name="St John J.A."/>
            <person name="Braun E.L."/>
            <person name="Isberg S.R."/>
            <person name="Miles L.G."/>
            <person name="Chong A.Y."/>
            <person name="Gongora J."/>
            <person name="Dalzell P."/>
            <person name="Moran C."/>
            <person name="Bed'hom B."/>
            <person name="Abzhanov A."/>
            <person name="Burgess S.C."/>
            <person name="Cooksey A.M."/>
            <person name="Castoe T.A."/>
            <person name="Crawford N.G."/>
            <person name="Densmore L.D."/>
            <person name="Drew J.C."/>
            <person name="Edwards S.V."/>
            <person name="Faircloth B.C."/>
            <person name="Fujita M.K."/>
            <person name="Greenwold M.J."/>
            <person name="Hoffmann F.G."/>
            <person name="Howard J.M."/>
            <person name="Iguchi T."/>
            <person name="Janes D.E."/>
            <person name="Khan S.Y."/>
            <person name="Kohno S."/>
            <person name="de Koning A.J."/>
            <person name="Lance S.L."/>
            <person name="McCarthy F.M."/>
            <person name="McCormack J.E."/>
            <person name="Merchant M.E."/>
            <person name="Peterson D.G."/>
            <person name="Pollock D.D."/>
            <person name="Pourmand N."/>
            <person name="Raney B.J."/>
            <person name="Roessler K.A."/>
            <person name="Sanford J.R."/>
            <person name="Sawyer R.H."/>
            <person name="Schmidt C.J."/>
            <person name="Triplett E.W."/>
            <person name="Tuberville T.D."/>
            <person name="Venegas-Anaya M."/>
            <person name="Howard J.T."/>
            <person name="Jarvis E.D."/>
            <person name="Guillette L.J.Jr."/>
            <person name="Glenn T.C."/>
            <person name="Green R.E."/>
            <person name="Ray D.A."/>
        </authorList>
    </citation>
    <scope>NUCLEOTIDE SEQUENCE [LARGE SCALE GENOMIC DNA]</scope>
    <source>
        <strain evidence="11">KSC_2009_1</strain>
    </source>
</reference>
<evidence type="ECO:0000256" key="2">
    <source>
        <dbReference type="ARBA" id="ARBA00004502"/>
    </source>
</evidence>
<accession>A0A151PJ69</accession>
<name>A0A151PJ69_ALLMI</name>
<dbReference type="STRING" id="8496.A0A151PJ69"/>
<evidence type="ECO:0000256" key="10">
    <source>
        <dbReference type="ARBA" id="ARBA00049527"/>
    </source>
</evidence>
<evidence type="ECO:0000256" key="4">
    <source>
        <dbReference type="ARBA" id="ARBA00019242"/>
    </source>
</evidence>
<dbReference type="GO" id="GO:0004771">
    <property type="term" value="F:sterol ester esterase activity"/>
    <property type="evidence" value="ECO:0007669"/>
    <property type="project" value="UniProtKB-EC"/>
</dbReference>
<organism evidence="11 12">
    <name type="scientific">Alligator mississippiensis</name>
    <name type="common">American alligator</name>
    <dbReference type="NCBI Taxonomy" id="8496"/>
    <lineage>
        <taxon>Eukaryota</taxon>
        <taxon>Metazoa</taxon>
        <taxon>Chordata</taxon>
        <taxon>Craniata</taxon>
        <taxon>Vertebrata</taxon>
        <taxon>Euteleostomi</taxon>
        <taxon>Archelosauria</taxon>
        <taxon>Archosauria</taxon>
        <taxon>Crocodylia</taxon>
        <taxon>Alligatoridae</taxon>
        <taxon>Alligatorinae</taxon>
        <taxon>Alligator</taxon>
    </lineage>
</organism>
<dbReference type="InterPro" id="IPR029058">
    <property type="entry name" value="AB_hydrolase_fold"/>
</dbReference>
<dbReference type="Proteomes" id="UP000050525">
    <property type="component" value="Unassembled WGS sequence"/>
</dbReference>
<dbReference type="GO" id="GO:0005783">
    <property type="term" value="C:endoplasmic reticulum"/>
    <property type="evidence" value="ECO:0007669"/>
    <property type="project" value="UniProtKB-SubCell"/>
</dbReference>
<dbReference type="GeneID" id="102576752"/>
<dbReference type="GO" id="GO:0035356">
    <property type="term" value="P:intracellular triglyceride homeostasis"/>
    <property type="evidence" value="ECO:0007669"/>
    <property type="project" value="UniProtKB-ARBA"/>
</dbReference>
<dbReference type="PhylomeDB" id="A0A151PJ69"/>
<dbReference type="SUPFAM" id="SSF53474">
    <property type="entry name" value="alpha/beta-Hydrolases"/>
    <property type="match status" value="1"/>
</dbReference>
<keyword evidence="7" id="KW-0256">Endoplasmic reticulum</keyword>
<dbReference type="PANTHER" id="PTHR13390:SF0">
    <property type="entry name" value="LIPID DROPLET-ASSOCIATED HYDROLASE"/>
    <property type="match status" value="1"/>
</dbReference>
<dbReference type="FunFam" id="3.40.50.1820:FF:000068">
    <property type="entry name" value="Lipid droplet associated hydrolase"/>
    <property type="match status" value="1"/>
</dbReference>
<evidence type="ECO:0000256" key="7">
    <source>
        <dbReference type="ARBA" id="ARBA00022824"/>
    </source>
</evidence>
<dbReference type="GO" id="GO:0005811">
    <property type="term" value="C:lipid droplet"/>
    <property type="evidence" value="ECO:0007669"/>
    <property type="project" value="UniProtKB-SubCell"/>
</dbReference>
<evidence type="ECO:0000256" key="9">
    <source>
        <dbReference type="ARBA" id="ARBA00039150"/>
    </source>
</evidence>
<dbReference type="eggNOG" id="KOG3975">
    <property type="taxonomic scope" value="Eukaryota"/>
</dbReference>
<comment type="subcellular location">
    <subcellularLocation>
        <location evidence="1">Endoplasmic reticulum</location>
    </subcellularLocation>
    <subcellularLocation>
        <location evidence="2">Lipid droplet</location>
    </subcellularLocation>
</comment>
<protein>
    <recommendedName>
        <fullName evidence="4">Lipid droplet-associated hydrolase</fullName>
        <ecNumber evidence="9">3.1.1.13</ecNumber>
    </recommendedName>
    <alternativeName>
        <fullName evidence="8">Lipid droplet-associated serine hydrolase</fullName>
    </alternativeName>
</protein>
<evidence type="ECO:0000256" key="8">
    <source>
        <dbReference type="ARBA" id="ARBA00031924"/>
    </source>
</evidence>
<dbReference type="Gene3D" id="3.40.50.1820">
    <property type="entry name" value="alpha/beta hydrolase"/>
    <property type="match status" value="1"/>
</dbReference>
<dbReference type="KEGG" id="amj:102576752"/>
<evidence type="ECO:0000313" key="11">
    <source>
        <dbReference type="EMBL" id="KYO48894.1"/>
    </source>
</evidence>
<dbReference type="OrthoDB" id="448051at2759"/>